<dbReference type="InterPro" id="IPR020591">
    <property type="entry name" value="Chromosome_initiator_DnaA-like"/>
</dbReference>
<dbReference type="CDD" id="cd00009">
    <property type="entry name" value="AAA"/>
    <property type="match status" value="1"/>
</dbReference>
<dbReference type="STRING" id="1527.SAMN04489757_12623"/>
<dbReference type="PRINTS" id="PR00051">
    <property type="entry name" value="DNAA"/>
</dbReference>
<evidence type="ECO:0000259" key="1">
    <source>
        <dbReference type="SMART" id="SM00382"/>
    </source>
</evidence>
<protein>
    <submittedName>
        <fullName evidence="2">DNA replication protein DnaC</fullName>
    </submittedName>
</protein>
<dbReference type="PANTHER" id="PTHR30050:SF4">
    <property type="entry name" value="ATP-BINDING PROTEIN RV3427C IN INSERTION SEQUENCE-RELATED"/>
    <property type="match status" value="1"/>
</dbReference>
<organism evidence="2 3">
    <name type="scientific">Anaerocolumna aminovalerica</name>
    <dbReference type="NCBI Taxonomy" id="1527"/>
    <lineage>
        <taxon>Bacteria</taxon>
        <taxon>Bacillati</taxon>
        <taxon>Bacillota</taxon>
        <taxon>Clostridia</taxon>
        <taxon>Lachnospirales</taxon>
        <taxon>Lachnospiraceae</taxon>
        <taxon>Anaerocolumna</taxon>
    </lineage>
</organism>
<gene>
    <name evidence="2" type="ORF">SAMN04489757_12623</name>
</gene>
<evidence type="ECO:0000313" key="3">
    <source>
        <dbReference type="Proteomes" id="UP000198806"/>
    </source>
</evidence>
<dbReference type="AlphaFoldDB" id="A0A1I5H6E1"/>
<dbReference type="EMBL" id="FOWD01000026">
    <property type="protein sequence ID" value="SFO43769.1"/>
    <property type="molecule type" value="Genomic_DNA"/>
</dbReference>
<dbReference type="InterPro" id="IPR027417">
    <property type="entry name" value="P-loop_NTPase"/>
</dbReference>
<dbReference type="InterPro" id="IPR003593">
    <property type="entry name" value="AAA+_ATPase"/>
</dbReference>
<evidence type="ECO:0000313" key="2">
    <source>
        <dbReference type="EMBL" id="SFO43769.1"/>
    </source>
</evidence>
<sequence length="328" mass="38221">MALKNFQYNKILRDYDAKQLESKHKLDLRTELVYKTIPEMKEIDDKVISSSIESAKLLLYGDEKALNSLKKITKEASRKRIQLLEQHGFPRDYLQPTYYCPDCKDTGYKGKEKCHCFKQAIVDIVYSQSNIKTAIAVENFSTFSYDFYSDDYMEPSIKMTPRQNIKKAVQTCRQFIENFDKEYNNLLLYGNTGVGKTFLANCIAKELLDSAHTVIYLTAFQLFDILEKNKFGKSEESFESQNQFEYILDCDLLIVDDLGTELNNTFVSSQLYLCINERFLRRKSTIISTNLSLDNININYSERVFSRIASNYILLKIIGEDIRLKKLF</sequence>
<dbReference type="PANTHER" id="PTHR30050">
    <property type="entry name" value="CHROMOSOMAL REPLICATION INITIATOR PROTEIN DNAA"/>
    <property type="match status" value="1"/>
</dbReference>
<proteinExistence type="predicted"/>
<dbReference type="GO" id="GO:0005524">
    <property type="term" value="F:ATP binding"/>
    <property type="evidence" value="ECO:0007669"/>
    <property type="project" value="InterPro"/>
</dbReference>
<accession>A0A1I5H6E1</accession>
<dbReference type="OrthoDB" id="9776217at2"/>
<dbReference type="Pfam" id="PF01695">
    <property type="entry name" value="IstB_IS21"/>
    <property type="match status" value="1"/>
</dbReference>
<dbReference type="Gene3D" id="3.40.50.300">
    <property type="entry name" value="P-loop containing nucleotide triphosphate hydrolases"/>
    <property type="match status" value="1"/>
</dbReference>
<feature type="domain" description="AAA+ ATPase" evidence="1">
    <location>
        <begin position="182"/>
        <end position="319"/>
    </location>
</feature>
<dbReference type="NCBIfam" id="NF005304">
    <property type="entry name" value="PRK06835.1"/>
    <property type="match status" value="1"/>
</dbReference>
<dbReference type="GO" id="GO:0006260">
    <property type="term" value="P:DNA replication"/>
    <property type="evidence" value="ECO:0007669"/>
    <property type="project" value="TreeGrafter"/>
</dbReference>
<reference evidence="2 3" key="1">
    <citation type="submission" date="2016-10" db="EMBL/GenBank/DDBJ databases">
        <authorList>
            <person name="de Groot N.N."/>
        </authorList>
    </citation>
    <scope>NUCLEOTIDE SEQUENCE [LARGE SCALE GENOMIC DNA]</scope>
    <source>
        <strain evidence="2 3">DSM 1283</strain>
    </source>
</reference>
<keyword evidence="3" id="KW-1185">Reference proteome</keyword>
<dbReference type="RefSeq" id="WP_091687490.1">
    <property type="nucleotide sequence ID" value="NZ_BAABFM010000078.1"/>
</dbReference>
<dbReference type="Proteomes" id="UP000198806">
    <property type="component" value="Unassembled WGS sequence"/>
</dbReference>
<dbReference type="SMART" id="SM00382">
    <property type="entry name" value="AAA"/>
    <property type="match status" value="1"/>
</dbReference>
<dbReference type="InterPro" id="IPR002611">
    <property type="entry name" value="IstB_ATP-bd"/>
</dbReference>
<name>A0A1I5H6E1_9FIRM</name>
<dbReference type="SUPFAM" id="SSF52540">
    <property type="entry name" value="P-loop containing nucleoside triphosphate hydrolases"/>
    <property type="match status" value="1"/>
</dbReference>